<dbReference type="InterPro" id="IPR035959">
    <property type="entry name" value="RutC-like_sf"/>
</dbReference>
<proteinExistence type="predicted"/>
<organism evidence="1 2">
    <name type="scientific">Hwanghaeella grinnelliae</name>
    <dbReference type="NCBI Taxonomy" id="2500179"/>
    <lineage>
        <taxon>Bacteria</taxon>
        <taxon>Pseudomonadati</taxon>
        <taxon>Pseudomonadota</taxon>
        <taxon>Alphaproteobacteria</taxon>
        <taxon>Rhodospirillales</taxon>
        <taxon>Rhodospirillaceae</taxon>
        <taxon>Hwanghaeella</taxon>
    </lineage>
</organism>
<comment type="caution">
    <text evidence="1">The sequence shown here is derived from an EMBL/GenBank/DDBJ whole genome shotgun (WGS) entry which is preliminary data.</text>
</comment>
<name>A0A3S3UNG0_9PROT</name>
<dbReference type="PANTHER" id="PTHR47328">
    <property type="match status" value="1"/>
</dbReference>
<protein>
    <submittedName>
        <fullName evidence="1">RidA family protein</fullName>
    </submittedName>
</protein>
<keyword evidence="2" id="KW-1185">Reference proteome</keyword>
<dbReference type="CDD" id="cd06150">
    <property type="entry name" value="YjgF_YER057c_UK114_like_2"/>
    <property type="match status" value="1"/>
</dbReference>
<dbReference type="OrthoDB" id="9803101at2"/>
<evidence type="ECO:0000313" key="1">
    <source>
        <dbReference type="EMBL" id="RVU36092.1"/>
    </source>
</evidence>
<dbReference type="EMBL" id="SADE01000002">
    <property type="protein sequence ID" value="RVU36092.1"/>
    <property type="molecule type" value="Genomic_DNA"/>
</dbReference>
<dbReference type="InterPro" id="IPR035709">
    <property type="entry name" value="YoaB-like"/>
</dbReference>
<dbReference type="Pfam" id="PF01042">
    <property type="entry name" value="Ribonuc_L-PSP"/>
    <property type="match status" value="1"/>
</dbReference>
<evidence type="ECO:0000313" key="2">
    <source>
        <dbReference type="Proteomes" id="UP000287447"/>
    </source>
</evidence>
<reference evidence="2" key="1">
    <citation type="submission" date="2019-01" db="EMBL/GenBank/DDBJ databases">
        <title>Gri0909 isolated from a small marine red alga.</title>
        <authorList>
            <person name="Kim J."/>
            <person name="Jeong S.E."/>
            <person name="Jeon C.O."/>
        </authorList>
    </citation>
    <scope>NUCLEOTIDE SEQUENCE [LARGE SCALE GENOMIC DNA]</scope>
    <source>
        <strain evidence="2">Gri0909</strain>
    </source>
</reference>
<accession>A0A3S3UNG0</accession>
<gene>
    <name evidence="1" type="ORF">EOI86_12730</name>
</gene>
<dbReference type="SUPFAM" id="SSF55298">
    <property type="entry name" value="YjgF-like"/>
    <property type="match status" value="1"/>
</dbReference>
<dbReference type="Gene3D" id="3.30.1330.40">
    <property type="entry name" value="RutC-like"/>
    <property type="match status" value="1"/>
</dbReference>
<sequence>MKQILEPKNGRCSAVISEGLVYAVATDPECADGIADQTRNTLQDLERLLVEAGSGKSGLLQATVYLSDVSEKPAMDKVWRDWVGPVENWPQRACVGVDLDDGYLIEVVVVAKTLS</sequence>
<dbReference type="RefSeq" id="WP_127765568.1">
    <property type="nucleotide sequence ID" value="NZ_SADE01000002.1"/>
</dbReference>
<dbReference type="AlphaFoldDB" id="A0A3S3UNG0"/>
<dbReference type="PANTHER" id="PTHR47328:SF1">
    <property type="entry name" value="RUTC FAMILY PROTEIN YOAB"/>
    <property type="match status" value="1"/>
</dbReference>
<dbReference type="Proteomes" id="UP000287447">
    <property type="component" value="Unassembled WGS sequence"/>
</dbReference>
<dbReference type="InterPro" id="IPR006175">
    <property type="entry name" value="YjgF/YER057c/UK114"/>
</dbReference>